<evidence type="ECO:0000313" key="3">
    <source>
        <dbReference type="Proteomes" id="UP000035963"/>
    </source>
</evidence>
<dbReference type="RefSeq" id="WP_047845648.1">
    <property type="nucleotide sequence ID" value="NZ_AEJF01000051.1"/>
</dbReference>
<dbReference type="Proteomes" id="UP000035963">
    <property type="component" value="Unassembled WGS sequence"/>
</dbReference>
<gene>
    <name evidence="2" type="ORF">EOS_05805</name>
</gene>
<name>A0A0J1D388_9BURK</name>
<sequence>MKFQSFSLSGDFGEGEGAETDAGVEVGVGVTDDADVGIGSGAGALADVGDAVGFVGPGGGELLGPCDGGVPEGMSVISHFDKATVSQTLRSDCEHGKLGMKGTA</sequence>
<reference evidence="2 3" key="1">
    <citation type="journal article" date="2015" name="Genome Announc.">
        <title>Draft Genome Sequence of Burkholderia sp. Strain PML1(12), an Ectomycorrhizosphere-Inhabiting Bacterium with Effective Mineral-Weathering Ability.</title>
        <authorList>
            <person name="Uroz S."/>
            <person name="Oger P."/>
        </authorList>
    </citation>
    <scope>NUCLEOTIDE SEQUENCE [LARGE SCALE GENOMIC DNA]</scope>
    <source>
        <strain evidence="3">PML1(12)</strain>
    </source>
</reference>
<dbReference type="AlphaFoldDB" id="A0A0J1D388"/>
<evidence type="ECO:0000256" key="1">
    <source>
        <dbReference type="SAM" id="MobiDB-lite"/>
    </source>
</evidence>
<dbReference type="EMBL" id="AEJF01000051">
    <property type="protein sequence ID" value="KLU27197.1"/>
    <property type="molecule type" value="Genomic_DNA"/>
</dbReference>
<accession>A0A0J1D388</accession>
<evidence type="ECO:0000313" key="2">
    <source>
        <dbReference type="EMBL" id="KLU27197.1"/>
    </source>
</evidence>
<proteinExistence type="predicted"/>
<organism evidence="2 3">
    <name type="scientific">Caballeronia mineralivorans PML1(12)</name>
    <dbReference type="NCBI Taxonomy" id="908627"/>
    <lineage>
        <taxon>Bacteria</taxon>
        <taxon>Pseudomonadati</taxon>
        <taxon>Pseudomonadota</taxon>
        <taxon>Betaproteobacteria</taxon>
        <taxon>Burkholderiales</taxon>
        <taxon>Burkholderiaceae</taxon>
        <taxon>Caballeronia</taxon>
    </lineage>
</organism>
<protein>
    <submittedName>
        <fullName evidence="2">Uncharacterized protein</fullName>
    </submittedName>
</protein>
<comment type="caution">
    <text evidence="2">The sequence shown here is derived from an EMBL/GenBank/DDBJ whole genome shotgun (WGS) entry which is preliminary data.</text>
</comment>
<feature type="region of interest" description="Disordered" evidence="1">
    <location>
        <begin position="1"/>
        <end position="20"/>
    </location>
</feature>
<keyword evidence="3" id="KW-1185">Reference proteome</keyword>